<dbReference type="PANTHER" id="PTHR42208:SF1">
    <property type="entry name" value="HEAVY METAL TRANSPORTER"/>
    <property type="match status" value="1"/>
</dbReference>
<feature type="transmembrane region" description="Helical" evidence="1">
    <location>
        <begin position="16"/>
        <end position="42"/>
    </location>
</feature>
<dbReference type="EMBL" id="CP039376">
    <property type="protein sequence ID" value="QCD67282.1"/>
    <property type="molecule type" value="Genomic_DNA"/>
</dbReference>
<keyword evidence="3" id="KW-0614">Plasmid</keyword>
<evidence type="ECO:0000313" key="3">
    <source>
        <dbReference type="EMBL" id="QCD67282.1"/>
    </source>
</evidence>
<dbReference type="PANTHER" id="PTHR42208">
    <property type="entry name" value="HEAVY METAL TRANSPORTER-RELATED"/>
    <property type="match status" value="1"/>
</dbReference>
<feature type="transmembrane region" description="Helical" evidence="1">
    <location>
        <begin position="63"/>
        <end position="85"/>
    </location>
</feature>
<feature type="domain" description="Urease accessory protein UreH-like transmembrane" evidence="2">
    <location>
        <begin position="19"/>
        <end position="231"/>
    </location>
</feature>
<geneLocation type="plasmid" evidence="3">
    <name>unnamed1</name>
</geneLocation>
<organism evidence="3 4">
    <name type="scientific">Halomicrobium mukohataei</name>
    <dbReference type="NCBI Taxonomy" id="57705"/>
    <lineage>
        <taxon>Archaea</taxon>
        <taxon>Methanobacteriati</taxon>
        <taxon>Methanobacteriota</taxon>
        <taxon>Stenosarchaea group</taxon>
        <taxon>Halobacteria</taxon>
        <taxon>Halobacteriales</taxon>
        <taxon>Haloarculaceae</taxon>
        <taxon>Halomicrobium</taxon>
    </lineage>
</organism>
<reference evidence="3 4" key="1">
    <citation type="submission" date="2019-04" db="EMBL/GenBank/DDBJ databases">
        <title>Complete genome sequence of Arthrobacter sp. ZXY-2 associated with effective atrazine degradation and salt adaptation.</title>
        <authorList>
            <person name="Zhao X."/>
        </authorList>
    </citation>
    <scope>NUCLEOTIDE SEQUENCE [LARGE SCALE GENOMIC DNA]</scope>
    <source>
        <strain evidence="4">ZP60</strain>
        <plasmid evidence="3 4">unnamed1</plasmid>
    </source>
</reference>
<keyword evidence="1" id="KW-1133">Transmembrane helix</keyword>
<feature type="transmembrane region" description="Helical" evidence="1">
    <location>
        <begin position="183"/>
        <end position="206"/>
    </location>
</feature>
<dbReference type="RefSeq" id="WP_012807539.1">
    <property type="nucleotide sequence ID" value="NZ_CP039376.1"/>
</dbReference>
<dbReference type="InterPro" id="IPR039447">
    <property type="entry name" value="UreH-like_TM_dom"/>
</dbReference>
<proteinExistence type="predicted"/>
<gene>
    <name evidence="3" type="ORF">E5139_16735</name>
</gene>
<evidence type="ECO:0000256" key="1">
    <source>
        <dbReference type="SAM" id="Phobius"/>
    </source>
</evidence>
<reference evidence="3 4" key="2">
    <citation type="submission" date="2019-04" db="EMBL/GenBank/DDBJ databases">
        <authorList>
            <person name="Yang S."/>
            <person name="Wei W."/>
        </authorList>
    </citation>
    <scope>NUCLEOTIDE SEQUENCE [LARGE SCALE GENOMIC DNA]</scope>
    <source>
        <strain evidence="4">ZP60</strain>
        <plasmid evidence="3 4">unnamed1</plasmid>
    </source>
</reference>
<accession>A0A4D6KIR5</accession>
<feature type="transmembrane region" description="Helical" evidence="1">
    <location>
        <begin position="97"/>
        <end position="118"/>
    </location>
</feature>
<keyword evidence="1" id="KW-0472">Membrane</keyword>
<dbReference type="AlphaFoldDB" id="A0A4D6KIR5"/>
<keyword evidence="1" id="KW-0812">Transmembrane</keyword>
<name>A0A4D6KIR5_9EURY</name>
<dbReference type="GeneID" id="8409454"/>
<protein>
    <submittedName>
        <fullName evidence="3">Sulfite exporter TauE/SafE family protein</fullName>
    </submittedName>
</protein>
<feature type="transmembrane region" description="Helical" evidence="1">
    <location>
        <begin position="154"/>
        <end position="177"/>
    </location>
</feature>
<dbReference type="KEGG" id="halz:E5139_16735"/>
<evidence type="ECO:0000313" key="4">
    <source>
        <dbReference type="Proteomes" id="UP000297053"/>
    </source>
</evidence>
<dbReference type="Pfam" id="PF13386">
    <property type="entry name" value="DsbD_2"/>
    <property type="match status" value="1"/>
</dbReference>
<sequence length="257" mass="26496">MSVPQVSGALSGQVELVVFALVGLLGGVHCLGMCGPLVTVYADQMGTDGPATWRTIRQHLLFNLGRTASYTVLGVLFGGLGALLYDAAAVAAVANDVRAVAGLVIGGVILLVGANYLLTGTGGLFGHAPTPAVFERVSTALLDRIERWVRGPQIVALGAAHGVLPCPLLYPAFLYAFATGSPVRGGVALAVLGLATVPTVFAYGVAFQSISPRFQGPLHRVLGVTFLLLGYLPLAHGAMLLGIHLPHSSIPIYQPLG</sequence>
<feature type="transmembrane region" description="Helical" evidence="1">
    <location>
        <begin position="218"/>
        <end position="243"/>
    </location>
</feature>
<dbReference type="Proteomes" id="UP000297053">
    <property type="component" value="Plasmid unnamed1"/>
</dbReference>
<evidence type="ECO:0000259" key="2">
    <source>
        <dbReference type="Pfam" id="PF13386"/>
    </source>
</evidence>